<gene>
    <name evidence="1" type="ORF">SDC9_194577</name>
</gene>
<name>A0A645I6U9_9ZZZZ</name>
<dbReference type="EMBL" id="VSSQ01108090">
    <property type="protein sequence ID" value="MPN46978.1"/>
    <property type="molecule type" value="Genomic_DNA"/>
</dbReference>
<organism evidence="1">
    <name type="scientific">bioreactor metagenome</name>
    <dbReference type="NCBI Taxonomy" id="1076179"/>
    <lineage>
        <taxon>unclassified sequences</taxon>
        <taxon>metagenomes</taxon>
        <taxon>ecological metagenomes</taxon>
    </lineage>
</organism>
<sequence>MSGANEHIVRVRIVKVPSEVNLKIGSTAQRYITGKNKKIDVRGPVFTSIKAEFK</sequence>
<accession>A0A645I6U9</accession>
<evidence type="ECO:0000313" key="1">
    <source>
        <dbReference type="EMBL" id="MPN46978.1"/>
    </source>
</evidence>
<proteinExistence type="predicted"/>
<dbReference type="AlphaFoldDB" id="A0A645I6U9"/>
<reference evidence="1" key="1">
    <citation type="submission" date="2019-08" db="EMBL/GenBank/DDBJ databases">
        <authorList>
            <person name="Kucharzyk K."/>
            <person name="Murdoch R.W."/>
            <person name="Higgins S."/>
            <person name="Loffler F."/>
        </authorList>
    </citation>
    <scope>NUCLEOTIDE SEQUENCE</scope>
</reference>
<comment type="caution">
    <text evidence="1">The sequence shown here is derived from an EMBL/GenBank/DDBJ whole genome shotgun (WGS) entry which is preliminary data.</text>
</comment>
<protein>
    <submittedName>
        <fullName evidence="1">Uncharacterized protein</fullName>
    </submittedName>
</protein>